<organism evidence="2 3">
    <name type="scientific">Dovyalis caffra</name>
    <dbReference type="NCBI Taxonomy" id="77055"/>
    <lineage>
        <taxon>Eukaryota</taxon>
        <taxon>Viridiplantae</taxon>
        <taxon>Streptophyta</taxon>
        <taxon>Embryophyta</taxon>
        <taxon>Tracheophyta</taxon>
        <taxon>Spermatophyta</taxon>
        <taxon>Magnoliopsida</taxon>
        <taxon>eudicotyledons</taxon>
        <taxon>Gunneridae</taxon>
        <taxon>Pentapetalae</taxon>
        <taxon>rosids</taxon>
        <taxon>fabids</taxon>
        <taxon>Malpighiales</taxon>
        <taxon>Salicaceae</taxon>
        <taxon>Flacourtieae</taxon>
        <taxon>Dovyalis</taxon>
    </lineage>
</organism>
<evidence type="ECO:0000256" key="1">
    <source>
        <dbReference type="SAM" id="MobiDB-lite"/>
    </source>
</evidence>
<proteinExistence type="predicted"/>
<dbReference type="Proteomes" id="UP001314170">
    <property type="component" value="Unassembled WGS sequence"/>
</dbReference>
<comment type="caution">
    <text evidence="2">The sequence shown here is derived from an EMBL/GenBank/DDBJ whole genome shotgun (WGS) entry which is preliminary data.</text>
</comment>
<name>A0AAV1R1I8_9ROSI</name>
<feature type="region of interest" description="Disordered" evidence="1">
    <location>
        <begin position="1"/>
        <end position="31"/>
    </location>
</feature>
<gene>
    <name evidence="2" type="ORF">DCAF_LOCUS3943</name>
</gene>
<dbReference type="EMBL" id="CAWUPB010000851">
    <property type="protein sequence ID" value="CAK7326244.1"/>
    <property type="molecule type" value="Genomic_DNA"/>
</dbReference>
<keyword evidence="3" id="KW-1185">Reference proteome</keyword>
<sequence length="64" mass="7401">MTQFPRERQQQRGFATPWRAEQKHALGSAPQSRERLAMNHLTFCSNTKTGVSHFHCGKLYTNPE</sequence>
<accession>A0AAV1R1I8</accession>
<evidence type="ECO:0000313" key="2">
    <source>
        <dbReference type="EMBL" id="CAK7326244.1"/>
    </source>
</evidence>
<evidence type="ECO:0000313" key="3">
    <source>
        <dbReference type="Proteomes" id="UP001314170"/>
    </source>
</evidence>
<protein>
    <submittedName>
        <fullName evidence="2">Uncharacterized protein</fullName>
    </submittedName>
</protein>
<feature type="compositionally biased region" description="Basic and acidic residues" evidence="1">
    <location>
        <begin position="1"/>
        <end position="10"/>
    </location>
</feature>
<dbReference type="AlphaFoldDB" id="A0AAV1R1I8"/>
<reference evidence="2 3" key="1">
    <citation type="submission" date="2024-01" db="EMBL/GenBank/DDBJ databases">
        <authorList>
            <person name="Waweru B."/>
        </authorList>
    </citation>
    <scope>NUCLEOTIDE SEQUENCE [LARGE SCALE GENOMIC DNA]</scope>
</reference>